<feature type="signal peptide" evidence="2">
    <location>
        <begin position="1"/>
        <end position="24"/>
    </location>
</feature>
<dbReference type="EMBL" id="JAQNDK010000003">
    <property type="protein sequence ID" value="MDC0680998.1"/>
    <property type="molecule type" value="Genomic_DNA"/>
</dbReference>
<name>A0ABT5C3L6_9BACT</name>
<evidence type="ECO:0000256" key="2">
    <source>
        <dbReference type="SAM" id="SignalP"/>
    </source>
</evidence>
<feature type="region of interest" description="Disordered" evidence="1">
    <location>
        <begin position="26"/>
        <end position="79"/>
    </location>
</feature>
<evidence type="ECO:0000259" key="3">
    <source>
        <dbReference type="Pfam" id="PF11741"/>
    </source>
</evidence>
<proteinExistence type="predicted"/>
<evidence type="ECO:0000256" key="1">
    <source>
        <dbReference type="SAM" id="MobiDB-lite"/>
    </source>
</evidence>
<keyword evidence="2" id="KW-0732">Signal</keyword>
<accession>A0ABT5C3L6</accession>
<evidence type="ECO:0000313" key="5">
    <source>
        <dbReference type="Proteomes" id="UP001217485"/>
    </source>
</evidence>
<dbReference type="Pfam" id="PF11741">
    <property type="entry name" value="AMIN"/>
    <property type="match status" value="1"/>
</dbReference>
<organism evidence="4 5">
    <name type="scientific">Sorangium atrum</name>
    <dbReference type="NCBI Taxonomy" id="2995308"/>
    <lineage>
        <taxon>Bacteria</taxon>
        <taxon>Pseudomonadati</taxon>
        <taxon>Myxococcota</taxon>
        <taxon>Polyangia</taxon>
        <taxon>Polyangiales</taxon>
        <taxon>Polyangiaceae</taxon>
        <taxon>Sorangium</taxon>
    </lineage>
</organism>
<protein>
    <recommendedName>
        <fullName evidence="3">AMIN domain-containing protein</fullName>
    </recommendedName>
</protein>
<feature type="domain" description="AMIN" evidence="3">
    <location>
        <begin position="95"/>
        <end position="183"/>
    </location>
</feature>
<feature type="region of interest" description="Disordered" evidence="1">
    <location>
        <begin position="187"/>
        <end position="223"/>
    </location>
</feature>
<feature type="compositionally biased region" description="Low complexity" evidence="1">
    <location>
        <begin position="26"/>
        <end position="62"/>
    </location>
</feature>
<dbReference type="RefSeq" id="WP_272098051.1">
    <property type="nucleotide sequence ID" value="NZ_JAQNDK010000003.1"/>
</dbReference>
<dbReference type="Proteomes" id="UP001217485">
    <property type="component" value="Unassembled WGS sequence"/>
</dbReference>
<evidence type="ECO:0000313" key="4">
    <source>
        <dbReference type="EMBL" id="MDC0680998.1"/>
    </source>
</evidence>
<keyword evidence="5" id="KW-1185">Reference proteome</keyword>
<comment type="caution">
    <text evidence="4">The sequence shown here is derived from an EMBL/GenBank/DDBJ whole genome shotgun (WGS) entry which is preliminary data.</text>
</comment>
<feature type="compositionally biased region" description="Basic and acidic residues" evidence="1">
    <location>
        <begin position="201"/>
        <end position="211"/>
    </location>
</feature>
<feature type="chain" id="PRO_5045564258" description="AMIN domain-containing protein" evidence="2">
    <location>
        <begin position="25"/>
        <end position="223"/>
    </location>
</feature>
<gene>
    <name evidence="4" type="ORF">POL72_24885</name>
</gene>
<dbReference type="InterPro" id="IPR021731">
    <property type="entry name" value="AMIN_dom"/>
</dbReference>
<sequence length="223" mass="23334">MRPSRHLSLSLLLALGLASSLALGQGATAQPAPKAAAAPEKAAAPQKPAVNKPRGGSAGAPKRPGRARKPKKDAQASLAGRPVATFPGFRMLPAGGSRVFVQIHGGKVDVAESKAAGRLVYRLKGAGAIQTNRFPLVTSFFATPVTQVQLVGQGNDLDMVIDLRTQTDAAYRVLETDQGMVLQVDFPPSVPEQRAAAPAEGARKRSERRTISQEPGSDESSDL</sequence>
<reference evidence="4 5" key="1">
    <citation type="submission" date="2023-01" db="EMBL/GenBank/DDBJ databases">
        <title>Minimal conservation of predation-associated metabolite biosynthetic gene clusters underscores biosynthetic potential of Myxococcota including descriptions for ten novel species: Archangium lansinium sp. nov., Myxococcus landrumus sp. nov., Nannocystis bai.</title>
        <authorList>
            <person name="Ahearne A."/>
            <person name="Stevens C."/>
            <person name="Dowd S."/>
        </authorList>
    </citation>
    <scope>NUCLEOTIDE SEQUENCE [LARGE SCALE GENOMIC DNA]</scope>
    <source>
        <strain evidence="4 5">WIWO2</strain>
    </source>
</reference>